<evidence type="ECO:0000313" key="2">
    <source>
        <dbReference type="Proteomes" id="UP000613974"/>
    </source>
</evidence>
<dbReference type="EMBL" id="BNEC01000003">
    <property type="protein sequence ID" value="GHI68648.1"/>
    <property type="molecule type" value="Genomic_DNA"/>
</dbReference>
<gene>
    <name evidence="1" type="ORF">Snoj_25660</name>
</gene>
<proteinExistence type="predicted"/>
<protein>
    <submittedName>
        <fullName evidence="1">Uncharacterized protein</fullName>
    </submittedName>
</protein>
<reference evidence="2" key="1">
    <citation type="submission" date="2023-07" db="EMBL/GenBank/DDBJ databases">
        <title>Whole genome shotgun sequence of Streptomyces nojiriensis NBRC 13794.</title>
        <authorList>
            <person name="Komaki H."/>
            <person name="Tamura T."/>
        </authorList>
    </citation>
    <scope>NUCLEOTIDE SEQUENCE [LARGE SCALE GENOMIC DNA]</scope>
    <source>
        <strain evidence="2">NBRC 13794</strain>
    </source>
</reference>
<organism evidence="1 2">
    <name type="scientific">Streptomyces nojiriensis</name>
    <dbReference type="NCBI Taxonomy" id="66374"/>
    <lineage>
        <taxon>Bacteria</taxon>
        <taxon>Bacillati</taxon>
        <taxon>Actinomycetota</taxon>
        <taxon>Actinomycetes</taxon>
        <taxon>Kitasatosporales</taxon>
        <taxon>Streptomycetaceae</taxon>
        <taxon>Streptomyces</taxon>
    </lineage>
</organism>
<evidence type="ECO:0000313" key="1">
    <source>
        <dbReference type="EMBL" id="GHI68648.1"/>
    </source>
</evidence>
<comment type="caution">
    <text evidence="1">The sequence shown here is derived from an EMBL/GenBank/DDBJ whole genome shotgun (WGS) entry which is preliminary data.</text>
</comment>
<name>A0ABQ3SKH8_9ACTN</name>
<dbReference type="Proteomes" id="UP000613974">
    <property type="component" value="Unassembled WGS sequence"/>
</dbReference>
<sequence length="166" mass="18633">MTRPVVRGAFGLDAAESHSGSMLRRRPREYIFSDEGQRDLGDGFARLIRDEHVGHYAAAKRIRDAGAWVATVKKLPQVWQDQVVSAMKQAIAAQGRCSGQVMPFRRRPRGESHHELGALCPGCRPCRWLLALLRQRVREGRRRTHGVGSSLMAARGVWRRTAGRVV</sequence>
<keyword evidence="2" id="KW-1185">Reference proteome</keyword>
<accession>A0ABQ3SKH8</accession>